<keyword evidence="2" id="KW-1185">Reference proteome</keyword>
<dbReference type="Proteomes" id="UP000793456">
    <property type="component" value="Chromosome XVII"/>
</dbReference>
<protein>
    <submittedName>
        <fullName evidence="1">Uncharacterized protein</fullName>
    </submittedName>
</protein>
<sequence length="104" mass="11699">SRKVFRGRRSEPEPVEVFLQRQSDFDPAVFWEAVSNSSSRTSSRVLRPSPARTRTCKKMSVNLSKNGAALTAAYREVVDGKSDTNWVLFTYEGNSNDIRLAEKG</sequence>
<feature type="non-terminal residue" evidence="1">
    <location>
        <position position="104"/>
    </location>
</feature>
<evidence type="ECO:0000313" key="1">
    <source>
        <dbReference type="EMBL" id="TMS08810.1"/>
    </source>
</evidence>
<name>A0ACD3QNW3_LARCR</name>
<comment type="caution">
    <text evidence="1">The sequence shown here is derived from an EMBL/GenBank/DDBJ whole genome shotgun (WGS) entry which is preliminary data.</text>
</comment>
<gene>
    <name evidence="1" type="ORF">E3U43_006293</name>
</gene>
<evidence type="ECO:0000313" key="2">
    <source>
        <dbReference type="Proteomes" id="UP000793456"/>
    </source>
</evidence>
<reference evidence="1" key="1">
    <citation type="submission" date="2018-11" db="EMBL/GenBank/DDBJ databases">
        <title>The sequence and de novo assembly of Larimichthys crocea genome using PacBio and Hi-C technologies.</title>
        <authorList>
            <person name="Xu P."/>
            <person name="Chen B."/>
            <person name="Zhou Z."/>
            <person name="Ke Q."/>
            <person name="Wu Y."/>
            <person name="Bai H."/>
            <person name="Pu F."/>
        </authorList>
    </citation>
    <scope>NUCLEOTIDE SEQUENCE</scope>
    <source>
        <tissue evidence="1">Muscle</tissue>
    </source>
</reference>
<organism evidence="1 2">
    <name type="scientific">Larimichthys crocea</name>
    <name type="common">Large yellow croaker</name>
    <name type="synonym">Pseudosciaena crocea</name>
    <dbReference type="NCBI Taxonomy" id="215358"/>
    <lineage>
        <taxon>Eukaryota</taxon>
        <taxon>Metazoa</taxon>
        <taxon>Chordata</taxon>
        <taxon>Craniata</taxon>
        <taxon>Vertebrata</taxon>
        <taxon>Euteleostomi</taxon>
        <taxon>Actinopterygii</taxon>
        <taxon>Neopterygii</taxon>
        <taxon>Teleostei</taxon>
        <taxon>Neoteleostei</taxon>
        <taxon>Acanthomorphata</taxon>
        <taxon>Eupercaria</taxon>
        <taxon>Sciaenidae</taxon>
        <taxon>Larimichthys</taxon>
    </lineage>
</organism>
<dbReference type="EMBL" id="CM011690">
    <property type="protein sequence ID" value="TMS08810.1"/>
    <property type="molecule type" value="Genomic_DNA"/>
</dbReference>
<feature type="non-terminal residue" evidence="1">
    <location>
        <position position="1"/>
    </location>
</feature>
<proteinExistence type="predicted"/>
<accession>A0ACD3QNW3</accession>